<accession>A0A0F8VVY5</accession>
<gene>
    <name evidence="1" type="ORF">LCGC14_3144760</name>
</gene>
<reference evidence="1" key="1">
    <citation type="journal article" date="2015" name="Nature">
        <title>Complex archaea that bridge the gap between prokaryotes and eukaryotes.</title>
        <authorList>
            <person name="Spang A."/>
            <person name="Saw J.H."/>
            <person name="Jorgensen S.L."/>
            <person name="Zaremba-Niedzwiedzka K."/>
            <person name="Martijn J."/>
            <person name="Lind A.E."/>
            <person name="van Eijk R."/>
            <person name="Schleper C."/>
            <person name="Guy L."/>
            <person name="Ettema T.J."/>
        </authorList>
    </citation>
    <scope>NUCLEOTIDE SEQUENCE</scope>
</reference>
<comment type="caution">
    <text evidence="1">The sequence shown here is derived from an EMBL/GenBank/DDBJ whole genome shotgun (WGS) entry which is preliminary data.</text>
</comment>
<dbReference type="AlphaFoldDB" id="A0A0F8VVY5"/>
<proteinExistence type="predicted"/>
<dbReference type="EMBL" id="LAZR01069045">
    <property type="protein sequence ID" value="KKK48472.1"/>
    <property type="molecule type" value="Genomic_DNA"/>
</dbReference>
<protein>
    <submittedName>
        <fullName evidence="1">Uncharacterized protein</fullName>
    </submittedName>
</protein>
<organism evidence="1">
    <name type="scientific">marine sediment metagenome</name>
    <dbReference type="NCBI Taxonomy" id="412755"/>
    <lineage>
        <taxon>unclassified sequences</taxon>
        <taxon>metagenomes</taxon>
        <taxon>ecological metagenomes</taxon>
    </lineage>
</organism>
<name>A0A0F8VVY5_9ZZZZ</name>
<evidence type="ECO:0000313" key="1">
    <source>
        <dbReference type="EMBL" id="KKK48472.1"/>
    </source>
</evidence>
<sequence length="73" mass="8348">MKDSVKSTLKSTLTIHETAQELNKSIRSVWYYIKKGWLPKPIKQSMVITHTMLVDTIPGEAVAKLKLHLEGRE</sequence>